<protein>
    <submittedName>
        <fullName evidence="1">Uncharacterized protein</fullName>
    </submittedName>
</protein>
<evidence type="ECO:0000313" key="2">
    <source>
        <dbReference type="Proteomes" id="UP000828251"/>
    </source>
</evidence>
<dbReference type="OrthoDB" id="10476408at2759"/>
<feature type="non-terminal residue" evidence="1">
    <location>
        <position position="53"/>
    </location>
</feature>
<dbReference type="AlphaFoldDB" id="A0A9D3U5K9"/>
<evidence type="ECO:0000313" key="1">
    <source>
        <dbReference type="EMBL" id="KAH1030303.1"/>
    </source>
</evidence>
<organism evidence="1 2">
    <name type="scientific">Gossypium stocksii</name>
    <dbReference type="NCBI Taxonomy" id="47602"/>
    <lineage>
        <taxon>Eukaryota</taxon>
        <taxon>Viridiplantae</taxon>
        <taxon>Streptophyta</taxon>
        <taxon>Embryophyta</taxon>
        <taxon>Tracheophyta</taxon>
        <taxon>Spermatophyta</taxon>
        <taxon>Magnoliopsida</taxon>
        <taxon>eudicotyledons</taxon>
        <taxon>Gunneridae</taxon>
        <taxon>Pentapetalae</taxon>
        <taxon>rosids</taxon>
        <taxon>malvids</taxon>
        <taxon>Malvales</taxon>
        <taxon>Malvaceae</taxon>
        <taxon>Malvoideae</taxon>
        <taxon>Gossypium</taxon>
    </lineage>
</organism>
<comment type="caution">
    <text evidence="1">The sequence shown here is derived from an EMBL/GenBank/DDBJ whole genome shotgun (WGS) entry which is preliminary data.</text>
</comment>
<proteinExistence type="predicted"/>
<accession>A0A9D3U5K9</accession>
<dbReference type="EMBL" id="JAIQCV010000022">
    <property type="protein sequence ID" value="KAH1030303.1"/>
    <property type="molecule type" value="Genomic_DNA"/>
</dbReference>
<reference evidence="1 2" key="1">
    <citation type="journal article" date="2021" name="Plant Biotechnol. J.">
        <title>Multi-omics assisted identification of the key and species-specific regulatory components of drought-tolerant mechanisms in Gossypium stocksii.</title>
        <authorList>
            <person name="Yu D."/>
            <person name="Ke L."/>
            <person name="Zhang D."/>
            <person name="Wu Y."/>
            <person name="Sun Y."/>
            <person name="Mei J."/>
            <person name="Sun J."/>
            <person name="Sun Y."/>
        </authorList>
    </citation>
    <scope>NUCLEOTIDE SEQUENCE [LARGE SCALE GENOMIC DNA]</scope>
    <source>
        <strain evidence="2">cv. E1</strain>
        <tissue evidence="1">Leaf</tissue>
    </source>
</reference>
<feature type="non-terminal residue" evidence="1">
    <location>
        <position position="1"/>
    </location>
</feature>
<sequence>EDDDPMQVPLVLSSFWVPVYDLPPRLFYENVARQFGNPIEFFVEYDSKTAKSW</sequence>
<gene>
    <name evidence="1" type="ORF">J1N35_046203</name>
</gene>
<keyword evidence="2" id="KW-1185">Reference proteome</keyword>
<name>A0A9D3U5K9_9ROSI</name>
<dbReference type="Proteomes" id="UP000828251">
    <property type="component" value="Unassembled WGS sequence"/>
</dbReference>